<accession>A0A9P8TKK3</accession>
<dbReference type="EMBL" id="JAEUBG010004252">
    <property type="protein sequence ID" value="KAH3681741.1"/>
    <property type="molecule type" value="Genomic_DNA"/>
</dbReference>
<dbReference type="PANTHER" id="PTHR47677">
    <property type="entry name" value="CYTOCHROME C OXIDASE ASSEMBLY FACTOR 6"/>
    <property type="match status" value="1"/>
</dbReference>
<feature type="compositionally biased region" description="Low complexity" evidence="5">
    <location>
        <begin position="1"/>
        <end position="13"/>
    </location>
</feature>
<reference evidence="6" key="1">
    <citation type="journal article" date="2021" name="Open Biol.">
        <title>Shared evolutionary footprints suggest mitochondrial oxidative damage underlies multiple complex I losses in fungi.</title>
        <authorList>
            <person name="Schikora-Tamarit M.A."/>
            <person name="Marcet-Houben M."/>
            <person name="Nosek J."/>
            <person name="Gabaldon T."/>
        </authorList>
    </citation>
    <scope>NUCLEOTIDE SEQUENCE</scope>
    <source>
        <strain evidence="6">CBS2887</strain>
    </source>
</reference>
<proteinExistence type="inferred from homology"/>
<dbReference type="InterPro" id="IPR048280">
    <property type="entry name" value="COX6B-like"/>
</dbReference>
<comment type="similarity">
    <text evidence="2">Belongs to the cytochrome c oxidase subunit 6B family.</text>
</comment>
<dbReference type="InterPro" id="IPR036549">
    <property type="entry name" value="CX6/COA6-like_sf"/>
</dbReference>
<dbReference type="Proteomes" id="UP000774326">
    <property type="component" value="Unassembled WGS sequence"/>
</dbReference>
<gene>
    <name evidence="6" type="ORF">WICPIJ_007300</name>
</gene>
<dbReference type="GO" id="GO:0033617">
    <property type="term" value="P:mitochondrial respiratory chain complex IV assembly"/>
    <property type="evidence" value="ECO:0007669"/>
    <property type="project" value="TreeGrafter"/>
</dbReference>
<sequence>MGLFSSSSSQQSSTTVAPNRSKREQCWESRDLYLDCLEQNKIDNPNDVKKYQEELKKCQKQSDAFDRDCAKSWVSYFKDKYVVDLKKERFLREMEEKGGKQLPFPIQRK</sequence>
<evidence type="ECO:0000256" key="1">
    <source>
        <dbReference type="ARBA" id="ARBA00004173"/>
    </source>
</evidence>
<keyword evidence="7" id="KW-1185">Reference proteome</keyword>
<evidence type="ECO:0008006" key="8">
    <source>
        <dbReference type="Google" id="ProtNLM"/>
    </source>
</evidence>
<dbReference type="AlphaFoldDB" id="A0A9P8TKK3"/>
<dbReference type="Gene3D" id="1.10.10.140">
    <property type="entry name" value="Cytochrome c oxidase, subunit VIb"/>
    <property type="match status" value="1"/>
</dbReference>
<dbReference type="PANTHER" id="PTHR47677:SF1">
    <property type="entry name" value="CYTOCHROME C OXIDASE ASSEMBLY FACTOR 6"/>
    <property type="match status" value="1"/>
</dbReference>
<evidence type="ECO:0000256" key="2">
    <source>
        <dbReference type="ARBA" id="ARBA00006425"/>
    </source>
</evidence>
<name>A0A9P8TKK3_WICPI</name>
<evidence type="ECO:0000256" key="5">
    <source>
        <dbReference type="SAM" id="MobiDB-lite"/>
    </source>
</evidence>
<dbReference type="PROSITE" id="PS51808">
    <property type="entry name" value="CHCH"/>
    <property type="match status" value="1"/>
</dbReference>
<keyword evidence="3" id="KW-0496">Mitochondrion</keyword>
<keyword evidence="4" id="KW-1015">Disulfide bond</keyword>
<dbReference type="SUPFAM" id="SSF47694">
    <property type="entry name" value="Cytochrome c oxidase subunit h"/>
    <property type="match status" value="1"/>
</dbReference>
<evidence type="ECO:0000313" key="7">
    <source>
        <dbReference type="Proteomes" id="UP000774326"/>
    </source>
</evidence>
<evidence type="ECO:0000313" key="6">
    <source>
        <dbReference type="EMBL" id="KAH3681741.1"/>
    </source>
</evidence>
<dbReference type="OrthoDB" id="5545577at2759"/>
<evidence type="ECO:0000256" key="3">
    <source>
        <dbReference type="ARBA" id="ARBA00023128"/>
    </source>
</evidence>
<comment type="caution">
    <text evidence="6">The sequence shown here is derived from an EMBL/GenBank/DDBJ whole genome shotgun (WGS) entry which is preliminary data.</text>
</comment>
<evidence type="ECO:0000256" key="4">
    <source>
        <dbReference type="ARBA" id="ARBA00023157"/>
    </source>
</evidence>
<dbReference type="Pfam" id="PF02297">
    <property type="entry name" value="COX6B"/>
    <property type="match status" value="1"/>
</dbReference>
<dbReference type="InterPro" id="IPR048281">
    <property type="entry name" value="COA6_fun"/>
</dbReference>
<comment type="subcellular location">
    <subcellularLocation>
        <location evidence="1">Mitochondrion</location>
    </subcellularLocation>
</comment>
<reference evidence="6" key="2">
    <citation type="submission" date="2021-01" db="EMBL/GenBank/DDBJ databases">
        <authorList>
            <person name="Schikora-Tamarit M.A."/>
        </authorList>
    </citation>
    <scope>NUCLEOTIDE SEQUENCE</scope>
    <source>
        <strain evidence="6">CBS2887</strain>
    </source>
</reference>
<protein>
    <recommendedName>
        <fullName evidence="8">Cytochrome c oxidase assembly factor 6</fullName>
    </recommendedName>
</protein>
<organism evidence="6 7">
    <name type="scientific">Wickerhamomyces pijperi</name>
    <name type="common">Yeast</name>
    <name type="synonym">Pichia pijperi</name>
    <dbReference type="NCBI Taxonomy" id="599730"/>
    <lineage>
        <taxon>Eukaryota</taxon>
        <taxon>Fungi</taxon>
        <taxon>Dikarya</taxon>
        <taxon>Ascomycota</taxon>
        <taxon>Saccharomycotina</taxon>
        <taxon>Saccharomycetes</taxon>
        <taxon>Phaffomycetales</taxon>
        <taxon>Wickerhamomycetaceae</taxon>
        <taxon>Wickerhamomyces</taxon>
    </lineage>
</organism>
<dbReference type="GO" id="GO:0005758">
    <property type="term" value="C:mitochondrial intermembrane space"/>
    <property type="evidence" value="ECO:0007669"/>
    <property type="project" value="TreeGrafter"/>
</dbReference>
<feature type="region of interest" description="Disordered" evidence="5">
    <location>
        <begin position="1"/>
        <end position="24"/>
    </location>
</feature>